<dbReference type="Proteomes" id="UP000800039">
    <property type="component" value="Unassembled WGS sequence"/>
</dbReference>
<dbReference type="GO" id="GO:1905786">
    <property type="term" value="P:positive regulation of anaphase-promoting complex-dependent catabolic process"/>
    <property type="evidence" value="ECO:0007669"/>
    <property type="project" value="TreeGrafter"/>
</dbReference>
<comment type="caution">
    <text evidence="4">The sequence shown here is derived from an EMBL/GenBank/DDBJ whole genome shotgun (WGS) entry which is preliminary data.</text>
</comment>
<protein>
    <submittedName>
        <fullName evidence="4">Meiosis-specific APC/C activator protein AMA1</fullName>
    </submittedName>
</protein>
<name>A0A9P4GV79_9PLEO</name>
<evidence type="ECO:0000313" key="4">
    <source>
        <dbReference type="EMBL" id="KAF1851922.1"/>
    </source>
</evidence>
<dbReference type="Pfam" id="PF00400">
    <property type="entry name" value="WD40"/>
    <property type="match status" value="1"/>
</dbReference>
<dbReference type="SUPFAM" id="SSF50978">
    <property type="entry name" value="WD40 repeat-like"/>
    <property type="match status" value="1"/>
</dbReference>
<feature type="compositionally biased region" description="Low complexity" evidence="3">
    <location>
        <begin position="177"/>
        <end position="189"/>
    </location>
</feature>
<dbReference type="Gene3D" id="2.130.10.10">
    <property type="entry name" value="YVTN repeat-like/Quinoprotein amine dehydrogenase"/>
    <property type="match status" value="1"/>
</dbReference>
<dbReference type="GO" id="GO:0005680">
    <property type="term" value="C:anaphase-promoting complex"/>
    <property type="evidence" value="ECO:0007669"/>
    <property type="project" value="TreeGrafter"/>
</dbReference>
<evidence type="ECO:0000313" key="5">
    <source>
        <dbReference type="Proteomes" id="UP000800039"/>
    </source>
</evidence>
<dbReference type="SMART" id="SM00320">
    <property type="entry name" value="WD40"/>
    <property type="match status" value="3"/>
</dbReference>
<organism evidence="4 5">
    <name type="scientific">Cucurbitaria berberidis CBS 394.84</name>
    <dbReference type="NCBI Taxonomy" id="1168544"/>
    <lineage>
        <taxon>Eukaryota</taxon>
        <taxon>Fungi</taxon>
        <taxon>Dikarya</taxon>
        <taxon>Ascomycota</taxon>
        <taxon>Pezizomycotina</taxon>
        <taxon>Dothideomycetes</taxon>
        <taxon>Pleosporomycetidae</taxon>
        <taxon>Pleosporales</taxon>
        <taxon>Pleosporineae</taxon>
        <taxon>Cucurbitariaceae</taxon>
        <taxon>Cucurbitaria</taxon>
    </lineage>
</organism>
<dbReference type="AlphaFoldDB" id="A0A9P4GV79"/>
<keyword evidence="1" id="KW-0853">WD repeat</keyword>
<evidence type="ECO:0000256" key="2">
    <source>
        <dbReference type="ARBA" id="ARBA00022737"/>
    </source>
</evidence>
<sequence>MNDIDNEASSTNCGYITPPLSPTKTISTEGWLSPRTPGSPRKIRSCLFFRDIDNGADSPFLTPPSSPTKSKLISRFGALSIAELLTTPCALTPHSDNDSPIKRDASQRSDRYISCRSPTLTRLCSRSLFDTSSVFGEEVLSPSAIAGRSNSPRTGPLSKGSRQDYRSFSESLVGELTSRSSSTATLSDTVTTDNESLLSPSPTRTNPSAEERSSTNKLRRLPLRRASYPLRPSQWETREGLLSSPRQSTPDRFISCRRPPAVTRESFELNKPTERLETEQIAYRGGRLAADVFSRRLRRSGRLNDELRGLRQAHSMIIERPSTSRRNANSRRSPPPLSVRQVSAGAVWNVGGPSAVSDTVVGVSTGRGGMLGRGTNAPLYKSAFLNRADPEAELEAYERRLALALNVDQTDRILQHSKPATLYQANNVGMSSQAQHVWRDGAWTKDGLNSLLDAPQLRDDYYCTLLAYSHTAKCLAVGLGNFVHIWSERNGVSTPGSLNSDPPDGTVDVQHVASLDFSSTQGGQAILAVGRADGRISLWSPFDPEPRFDATQPNPVSCVSWRPTTAQRPSLRDRAMNVPTEELIIGDEVGHIYFYSIEWPSETQSALFGWNGAMTLLARLKIHTQQICGLAWSMDGHLFASGGNDNNCFLFETKKVLQPNNTNESTSAILDIRDGSGGESIYTVTNRSSPVLHLSHTAAKHKWTLNAAVKAMAFCPWQRGLIAIGGGSNDRCIHFYHTRSGTCLASIDCAAQVTSLVWSQTRREIAATFGFAQPDHPYRVAVFAWPSCEQVVAVPWWDESRALCAVAYPGGPTTGPQSSESRDGGRARGEDGVWSRRGVEEGCIVVAASDMAIRFHEIWSDRRGSVGSGGLLGSETAGLLGGSDILEGLHGIQRVGTVIR</sequence>
<keyword evidence="2" id="KW-0677">Repeat</keyword>
<dbReference type="EMBL" id="ML976614">
    <property type="protein sequence ID" value="KAF1851922.1"/>
    <property type="molecule type" value="Genomic_DNA"/>
</dbReference>
<keyword evidence="5" id="KW-1185">Reference proteome</keyword>
<reference evidence="4" key="1">
    <citation type="submission" date="2020-01" db="EMBL/GenBank/DDBJ databases">
        <authorList>
            <consortium name="DOE Joint Genome Institute"/>
            <person name="Haridas S."/>
            <person name="Albert R."/>
            <person name="Binder M."/>
            <person name="Bloem J."/>
            <person name="Labutti K."/>
            <person name="Salamov A."/>
            <person name="Andreopoulos B."/>
            <person name="Baker S.E."/>
            <person name="Barry K."/>
            <person name="Bills G."/>
            <person name="Bluhm B.H."/>
            <person name="Cannon C."/>
            <person name="Castanera R."/>
            <person name="Culley D.E."/>
            <person name="Daum C."/>
            <person name="Ezra D."/>
            <person name="Gonzalez J.B."/>
            <person name="Henrissat B."/>
            <person name="Kuo A."/>
            <person name="Liang C."/>
            <person name="Lipzen A."/>
            <person name="Lutzoni F."/>
            <person name="Magnuson J."/>
            <person name="Mondo S."/>
            <person name="Nolan M."/>
            <person name="Ohm R."/>
            <person name="Pangilinan J."/>
            <person name="Park H.-J."/>
            <person name="Ramirez L."/>
            <person name="Alfaro M."/>
            <person name="Sun H."/>
            <person name="Tritt A."/>
            <person name="Yoshinaga Y."/>
            <person name="Zwiers L.-H."/>
            <person name="Turgeon B.G."/>
            <person name="Goodwin S.B."/>
            <person name="Spatafora J.W."/>
            <person name="Crous P.W."/>
            <person name="Grigoriev I.V."/>
        </authorList>
    </citation>
    <scope>NUCLEOTIDE SEQUENCE</scope>
    <source>
        <strain evidence="4">CBS 394.84</strain>
    </source>
</reference>
<evidence type="ECO:0000256" key="1">
    <source>
        <dbReference type="ARBA" id="ARBA00022574"/>
    </source>
</evidence>
<dbReference type="InterPro" id="IPR033010">
    <property type="entry name" value="Cdc20/Fizzy"/>
</dbReference>
<gene>
    <name evidence="4" type="ORF">K460DRAFT_299465</name>
</gene>
<dbReference type="GO" id="GO:0010997">
    <property type="term" value="F:anaphase-promoting complex binding"/>
    <property type="evidence" value="ECO:0007669"/>
    <property type="project" value="InterPro"/>
</dbReference>
<feature type="region of interest" description="Disordered" evidence="3">
    <location>
        <begin position="319"/>
        <end position="338"/>
    </location>
</feature>
<feature type="compositionally biased region" description="Basic and acidic residues" evidence="3">
    <location>
        <begin position="820"/>
        <end position="832"/>
    </location>
</feature>
<feature type="region of interest" description="Disordered" evidence="3">
    <location>
        <begin position="812"/>
        <end position="832"/>
    </location>
</feature>
<dbReference type="GO" id="GO:1990757">
    <property type="term" value="F:ubiquitin ligase activator activity"/>
    <property type="evidence" value="ECO:0007669"/>
    <property type="project" value="TreeGrafter"/>
</dbReference>
<feature type="compositionally biased region" description="Low complexity" evidence="3">
    <location>
        <begin position="320"/>
        <end position="332"/>
    </location>
</feature>
<dbReference type="PANTHER" id="PTHR19918:SF5">
    <property type="entry name" value="MEIOSIS-SPECIFIC APC_C ACTIVATOR PROTEIN AMA1"/>
    <property type="match status" value="1"/>
</dbReference>
<evidence type="ECO:0000256" key="3">
    <source>
        <dbReference type="SAM" id="MobiDB-lite"/>
    </source>
</evidence>
<feature type="region of interest" description="Disordered" evidence="3">
    <location>
        <begin position="144"/>
        <end position="225"/>
    </location>
</feature>
<proteinExistence type="predicted"/>
<feature type="compositionally biased region" description="Polar residues" evidence="3">
    <location>
        <begin position="190"/>
        <end position="208"/>
    </location>
</feature>
<dbReference type="PANTHER" id="PTHR19918">
    <property type="entry name" value="CELL DIVISION CYCLE 20 CDC20 FIZZY -RELATED"/>
    <property type="match status" value="1"/>
</dbReference>
<dbReference type="InterPro" id="IPR036322">
    <property type="entry name" value="WD40_repeat_dom_sf"/>
</dbReference>
<dbReference type="GeneID" id="63847051"/>
<dbReference type="InterPro" id="IPR015943">
    <property type="entry name" value="WD40/YVTN_repeat-like_dom_sf"/>
</dbReference>
<dbReference type="GO" id="GO:0031145">
    <property type="term" value="P:anaphase-promoting complex-dependent catabolic process"/>
    <property type="evidence" value="ECO:0007669"/>
    <property type="project" value="TreeGrafter"/>
</dbReference>
<dbReference type="InterPro" id="IPR001680">
    <property type="entry name" value="WD40_rpt"/>
</dbReference>
<dbReference type="RefSeq" id="XP_040794485.1">
    <property type="nucleotide sequence ID" value="XM_040929799.1"/>
</dbReference>
<dbReference type="OrthoDB" id="10263272at2759"/>
<accession>A0A9P4GV79</accession>